<proteinExistence type="predicted"/>
<evidence type="ECO:0000313" key="2">
    <source>
        <dbReference type="EMBL" id="CCA20498.1"/>
    </source>
</evidence>
<gene>
    <name evidence="2" type="primary">AlNc14C96G5859</name>
    <name evidence="2" type="ORF">ALNC14_066410</name>
</gene>
<accession>F0WGY3</accession>
<reference evidence="2" key="1">
    <citation type="journal article" date="2011" name="PLoS Biol.">
        <title>Gene gain and loss during evolution of obligate parasitism in the white rust pathogen of Arabidopsis thaliana.</title>
        <authorList>
            <person name="Kemen E."/>
            <person name="Gardiner A."/>
            <person name="Schultz-Larsen T."/>
            <person name="Kemen A.C."/>
            <person name="Balmuth A.L."/>
            <person name="Robert-Seilaniantz A."/>
            <person name="Bailey K."/>
            <person name="Holub E."/>
            <person name="Studholme D.J."/>
            <person name="Maclean D."/>
            <person name="Jones J.D."/>
        </authorList>
    </citation>
    <scope>NUCLEOTIDE SEQUENCE</scope>
</reference>
<sequence>MDGVLNLVSENGCNLIYEESIFAITSTKYRFFEGVAKMFFIKNVCAGEDSRDKPNVELLPCRHVFYISKSIGAESVIPTYLMNPRWLQSAASSSDTVDIPPVVPYKEGPVLQRQKAPWDKNHKFRAANEIATRICQAMSEYEMKEFQVALSAFADIESVFKKHLSPRPLSQTSSKTETPILEYLELPINREFVFSDVNGGLKKRSQVRTEKPPAKPKAAEEDAEGSKGEAQRQSGSRTGCSDDASGATEFCDCPTDSERRNDVPTGCRSDSKVQYSSNPKGHQDAKFVQCEYESPSAAAILKLQNKNADLAENQAVVEIPGIGIWHKAVAVLDQVDAAEEWLKTFDGDPIIGVSDHFQVKRRIDLVNQLHNFNLMSSETELLSLVDKSLLIYGAVVAVLRRLFQAEIRGDVDASNAGTGRRQ</sequence>
<feature type="compositionally biased region" description="Basic and acidic residues" evidence="1">
    <location>
        <begin position="207"/>
        <end position="230"/>
    </location>
</feature>
<dbReference type="HOGENOM" id="CLU_651198_0_0_1"/>
<name>F0WGY3_9STRA</name>
<protein>
    <submittedName>
        <fullName evidence="2">Uncharacterized protein AlNc14C96G5859</fullName>
    </submittedName>
</protein>
<dbReference type="AlphaFoldDB" id="F0WGY3"/>
<feature type="region of interest" description="Disordered" evidence="1">
    <location>
        <begin position="201"/>
        <end position="280"/>
    </location>
</feature>
<reference evidence="2" key="2">
    <citation type="submission" date="2011-02" db="EMBL/GenBank/DDBJ databases">
        <authorList>
            <person name="MacLean D."/>
        </authorList>
    </citation>
    <scope>NUCLEOTIDE SEQUENCE</scope>
</reference>
<dbReference type="EMBL" id="FR824141">
    <property type="protein sequence ID" value="CCA20498.1"/>
    <property type="molecule type" value="Genomic_DNA"/>
</dbReference>
<organism evidence="2">
    <name type="scientific">Albugo laibachii Nc14</name>
    <dbReference type="NCBI Taxonomy" id="890382"/>
    <lineage>
        <taxon>Eukaryota</taxon>
        <taxon>Sar</taxon>
        <taxon>Stramenopiles</taxon>
        <taxon>Oomycota</taxon>
        <taxon>Peronosporomycetes</taxon>
        <taxon>Albuginales</taxon>
        <taxon>Albuginaceae</taxon>
        <taxon>Albugo</taxon>
    </lineage>
</organism>
<evidence type="ECO:0000256" key="1">
    <source>
        <dbReference type="SAM" id="MobiDB-lite"/>
    </source>
</evidence>